<protein>
    <submittedName>
        <fullName evidence="8">Metal ABC transporter permease</fullName>
    </submittedName>
</protein>
<dbReference type="PANTHER" id="PTHR30477">
    <property type="entry name" value="ABC-TRANSPORTER METAL-BINDING PROTEIN"/>
    <property type="match status" value="1"/>
</dbReference>
<organism evidence="8 9">
    <name type="scientific">Gulosibacter faecalis</name>
    <dbReference type="NCBI Taxonomy" id="272240"/>
    <lineage>
        <taxon>Bacteria</taxon>
        <taxon>Bacillati</taxon>
        <taxon>Actinomycetota</taxon>
        <taxon>Actinomycetes</taxon>
        <taxon>Micrococcales</taxon>
        <taxon>Microbacteriaceae</taxon>
        <taxon>Gulosibacter</taxon>
    </lineage>
</organism>
<gene>
    <name evidence="8" type="ORF">ACFSW7_04255</name>
</gene>
<feature type="transmembrane region" description="Helical" evidence="7">
    <location>
        <begin position="211"/>
        <end position="230"/>
    </location>
</feature>
<evidence type="ECO:0000256" key="7">
    <source>
        <dbReference type="SAM" id="Phobius"/>
    </source>
</evidence>
<dbReference type="Gene3D" id="1.10.3470.10">
    <property type="entry name" value="ABC transporter involved in vitamin B12 uptake, BtuC"/>
    <property type="match status" value="1"/>
</dbReference>
<evidence type="ECO:0000256" key="3">
    <source>
        <dbReference type="ARBA" id="ARBA00022692"/>
    </source>
</evidence>
<evidence type="ECO:0000313" key="8">
    <source>
        <dbReference type="EMBL" id="MFD2757591.1"/>
    </source>
</evidence>
<dbReference type="InterPro" id="IPR037294">
    <property type="entry name" value="ABC_BtuC-like"/>
</dbReference>
<keyword evidence="9" id="KW-1185">Reference proteome</keyword>
<comment type="subcellular location">
    <subcellularLocation>
        <location evidence="6">Cell membrane</location>
        <topology evidence="6">Multi-pass membrane protein</topology>
    </subcellularLocation>
    <subcellularLocation>
        <location evidence="1">Membrane</location>
        <topology evidence="1">Multi-pass membrane protein</topology>
    </subcellularLocation>
</comment>
<dbReference type="SUPFAM" id="SSF81345">
    <property type="entry name" value="ABC transporter involved in vitamin B12 uptake, BtuC"/>
    <property type="match status" value="1"/>
</dbReference>
<keyword evidence="6" id="KW-0813">Transport</keyword>
<evidence type="ECO:0000256" key="4">
    <source>
        <dbReference type="ARBA" id="ARBA00022989"/>
    </source>
</evidence>
<dbReference type="Pfam" id="PF00950">
    <property type="entry name" value="ABC-3"/>
    <property type="match status" value="1"/>
</dbReference>
<reference evidence="9" key="1">
    <citation type="journal article" date="2019" name="Int. J. Syst. Evol. Microbiol.">
        <title>The Global Catalogue of Microorganisms (GCM) 10K type strain sequencing project: providing services to taxonomists for standard genome sequencing and annotation.</title>
        <authorList>
            <consortium name="The Broad Institute Genomics Platform"/>
            <consortium name="The Broad Institute Genome Sequencing Center for Infectious Disease"/>
            <person name="Wu L."/>
            <person name="Ma J."/>
        </authorList>
    </citation>
    <scope>NUCLEOTIDE SEQUENCE [LARGE SCALE GENOMIC DNA]</scope>
    <source>
        <strain evidence="9">TISTR 1514</strain>
    </source>
</reference>
<sequence length="282" mass="29016">MTIFTSALVAALLVGVLCGIVGSIVVLRQRAFFTVALTHATFPGGVLAAILGVHIVLGAFVMGLVLVGFMLVLGRIRRQGRQVAAGIVLSFGYALGVFLHSLVPGLQTRVDSFLTGSIIGIPTSSILIIAGMLVLAVVVVAGLWKQLLFSTFDREGYAASGGSEARIELVTLVLIVGTVVTTMPAIGSILAIAMIAAPAAAAKLLVRRIEWLMPVACLFGAGSAVLGLFASQWFSIAAGGSMALAATAVFLVALGLHRVTRPVAKRPVGAAGYTGRKEPLNA</sequence>
<evidence type="ECO:0000256" key="2">
    <source>
        <dbReference type="ARBA" id="ARBA00008034"/>
    </source>
</evidence>
<dbReference type="EMBL" id="JBHUNE010000003">
    <property type="protein sequence ID" value="MFD2757591.1"/>
    <property type="molecule type" value="Genomic_DNA"/>
</dbReference>
<dbReference type="PANTHER" id="PTHR30477:SF21">
    <property type="entry name" value="ABC-3 PROTEIN"/>
    <property type="match status" value="1"/>
</dbReference>
<keyword evidence="4 7" id="KW-1133">Transmembrane helix</keyword>
<feature type="transmembrane region" description="Helical" evidence="7">
    <location>
        <begin position="83"/>
        <end position="103"/>
    </location>
</feature>
<feature type="transmembrane region" description="Helical" evidence="7">
    <location>
        <begin position="165"/>
        <end position="183"/>
    </location>
</feature>
<evidence type="ECO:0000256" key="1">
    <source>
        <dbReference type="ARBA" id="ARBA00004141"/>
    </source>
</evidence>
<comment type="caution">
    <text evidence="8">The sequence shown here is derived from an EMBL/GenBank/DDBJ whole genome shotgun (WGS) entry which is preliminary data.</text>
</comment>
<evidence type="ECO:0000313" key="9">
    <source>
        <dbReference type="Proteomes" id="UP001597492"/>
    </source>
</evidence>
<keyword evidence="3 6" id="KW-0812">Transmembrane</keyword>
<dbReference type="RefSeq" id="WP_019619842.1">
    <property type="nucleotide sequence ID" value="NZ_JBHUNE010000003.1"/>
</dbReference>
<dbReference type="InterPro" id="IPR001626">
    <property type="entry name" value="ABC_TroCD"/>
</dbReference>
<comment type="similarity">
    <text evidence="2 6">Belongs to the ABC-3 integral membrane protein family.</text>
</comment>
<feature type="transmembrane region" description="Helical" evidence="7">
    <location>
        <begin position="236"/>
        <end position="256"/>
    </location>
</feature>
<keyword evidence="5 7" id="KW-0472">Membrane</keyword>
<proteinExistence type="inferred from homology"/>
<evidence type="ECO:0000256" key="6">
    <source>
        <dbReference type="RuleBase" id="RU003943"/>
    </source>
</evidence>
<evidence type="ECO:0000256" key="5">
    <source>
        <dbReference type="ARBA" id="ARBA00023136"/>
    </source>
</evidence>
<dbReference type="Proteomes" id="UP001597492">
    <property type="component" value="Unassembled WGS sequence"/>
</dbReference>
<feature type="transmembrane region" description="Helical" evidence="7">
    <location>
        <begin position="123"/>
        <end position="144"/>
    </location>
</feature>
<accession>A0ABW5UV81</accession>
<name>A0ABW5UV81_9MICO</name>
<feature type="transmembrane region" description="Helical" evidence="7">
    <location>
        <begin position="47"/>
        <end position="71"/>
    </location>
</feature>